<dbReference type="RefSeq" id="XP_010465364.1">
    <property type="nucleotide sequence ID" value="XM_010467062.2"/>
</dbReference>
<dbReference type="PANTHER" id="PTHR47074">
    <property type="entry name" value="BNAC02G40300D PROTEIN"/>
    <property type="match status" value="1"/>
</dbReference>
<proteinExistence type="predicted"/>
<dbReference type="InterPro" id="IPR002156">
    <property type="entry name" value="RNaseH_domain"/>
</dbReference>
<accession>A0ABM0W400</accession>
<reference evidence="2" key="1">
    <citation type="journal article" date="2014" name="Nat. Commun.">
        <title>The emerging biofuel crop Camelina sativa retains a highly undifferentiated hexaploid genome structure.</title>
        <authorList>
            <person name="Kagale S."/>
            <person name="Koh C."/>
            <person name="Nixon J."/>
            <person name="Bollina V."/>
            <person name="Clarke W.E."/>
            <person name="Tuteja R."/>
            <person name="Spillane C."/>
            <person name="Robinson S.J."/>
            <person name="Links M.G."/>
            <person name="Clarke C."/>
            <person name="Higgins E.E."/>
            <person name="Huebert T."/>
            <person name="Sharpe A.G."/>
            <person name="Parkin I.A."/>
        </authorList>
    </citation>
    <scope>NUCLEOTIDE SEQUENCE [LARGE SCALE GENOMIC DNA]</scope>
    <source>
        <strain evidence="2">cv. DH55</strain>
    </source>
</reference>
<dbReference type="CDD" id="cd06222">
    <property type="entry name" value="RNase_H_like"/>
    <property type="match status" value="1"/>
</dbReference>
<dbReference type="Pfam" id="PF13456">
    <property type="entry name" value="RVT_3"/>
    <property type="match status" value="1"/>
</dbReference>
<dbReference type="SUPFAM" id="SSF53098">
    <property type="entry name" value="Ribonuclease H-like"/>
    <property type="match status" value="1"/>
</dbReference>
<evidence type="ECO:0000313" key="2">
    <source>
        <dbReference type="Proteomes" id="UP000694864"/>
    </source>
</evidence>
<sequence length="156" mass="18031">MEEVQQMEWDRMCYIPTIEERKFSRWNGIEYATFPPLKKARCLRRSFSPLHSELLALIWAMESLMAAGVDCKNYETDCAELIAIVQSLEEWPAFSNILDDFSLLRSSFPSFTLTKIPRSSNERADCLARSSRTLVSELSFVNFYPPAWVTNLGVIF</sequence>
<dbReference type="InterPro" id="IPR036397">
    <property type="entry name" value="RNaseH_sf"/>
</dbReference>
<dbReference type="Proteomes" id="UP000694864">
    <property type="component" value="Chromosome 15"/>
</dbReference>
<organism evidence="2 3">
    <name type="scientific">Camelina sativa</name>
    <name type="common">False flax</name>
    <name type="synonym">Myagrum sativum</name>
    <dbReference type="NCBI Taxonomy" id="90675"/>
    <lineage>
        <taxon>Eukaryota</taxon>
        <taxon>Viridiplantae</taxon>
        <taxon>Streptophyta</taxon>
        <taxon>Embryophyta</taxon>
        <taxon>Tracheophyta</taxon>
        <taxon>Spermatophyta</taxon>
        <taxon>Magnoliopsida</taxon>
        <taxon>eudicotyledons</taxon>
        <taxon>Gunneridae</taxon>
        <taxon>Pentapetalae</taxon>
        <taxon>rosids</taxon>
        <taxon>malvids</taxon>
        <taxon>Brassicales</taxon>
        <taxon>Brassicaceae</taxon>
        <taxon>Camelineae</taxon>
        <taxon>Camelina</taxon>
    </lineage>
</organism>
<name>A0ABM0W400_CAMSA</name>
<dbReference type="PANTHER" id="PTHR47074:SF49">
    <property type="entry name" value="POLYNUCLEOTIDYL TRANSFERASE, RIBONUCLEASE H-LIKE SUPERFAMILY PROTEIN"/>
    <property type="match status" value="1"/>
</dbReference>
<dbReference type="Gene3D" id="3.30.420.10">
    <property type="entry name" value="Ribonuclease H-like superfamily/Ribonuclease H"/>
    <property type="match status" value="1"/>
</dbReference>
<keyword evidence="2" id="KW-1185">Reference proteome</keyword>
<dbReference type="GeneID" id="104745742"/>
<feature type="domain" description="RNase H type-1" evidence="1">
    <location>
        <begin position="43"/>
        <end position="130"/>
    </location>
</feature>
<dbReference type="InterPro" id="IPR052929">
    <property type="entry name" value="RNase_H-like_EbsB-rel"/>
</dbReference>
<reference evidence="3" key="2">
    <citation type="submission" date="2025-08" db="UniProtKB">
        <authorList>
            <consortium name="RefSeq"/>
        </authorList>
    </citation>
    <scope>IDENTIFICATION</scope>
    <source>
        <tissue evidence="3">Leaf</tissue>
    </source>
</reference>
<gene>
    <name evidence="3" type="primary">LOC104745742</name>
</gene>
<evidence type="ECO:0000313" key="3">
    <source>
        <dbReference type="RefSeq" id="XP_010465364.1"/>
    </source>
</evidence>
<dbReference type="InterPro" id="IPR044730">
    <property type="entry name" value="RNase_H-like_dom_plant"/>
</dbReference>
<dbReference type="InterPro" id="IPR012337">
    <property type="entry name" value="RNaseH-like_sf"/>
</dbReference>
<evidence type="ECO:0000259" key="1">
    <source>
        <dbReference type="Pfam" id="PF13456"/>
    </source>
</evidence>
<protein>
    <submittedName>
        <fullName evidence="3">Uncharacterized protein LOC104745742</fullName>
    </submittedName>
</protein>